<feature type="transmembrane region" description="Helical" evidence="1">
    <location>
        <begin position="36"/>
        <end position="55"/>
    </location>
</feature>
<proteinExistence type="predicted"/>
<evidence type="ECO:0000256" key="1">
    <source>
        <dbReference type="SAM" id="Phobius"/>
    </source>
</evidence>
<evidence type="ECO:0000313" key="2">
    <source>
        <dbReference type="EMBL" id="AMN31240.1"/>
    </source>
</evidence>
<dbReference type="EMBL" id="CP013615">
    <property type="protein sequence ID" value="AMN31240.1"/>
    <property type="molecule type" value="Genomic_DNA"/>
</dbReference>
<protein>
    <submittedName>
        <fullName evidence="2">Uncharacterized protein</fullName>
    </submittedName>
</protein>
<geneLocation type="plasmid" evidence="2 3">
    <name>pJFP838A</name>
</geneLocation>
<sequence>MTSFSIFFLIMIIFGITSLIIGIIELCNYYDNLMDVLTYIILGVVMIICSLIFIYKDYTNSIQNKYIATQFQTLLNKETISNTDLEDIKKLIKNNYDINIQIIDNNCLTDLSKVKDIDVNSKDENNYIREVNSLNNKGNDKFIKIEINENKYMTIYKNNFKITSQ</sequence>
<organism evidence="2 3">
    <name type="scientific">Clostridium perfringens</name>
    <dbReference type="NCBI Taxonomy" id="1502"/>
    <lineage>
        <taxon>Bacteria</taxon>
        <taxon>Bacillati</taxon>
        <taxon>Bacillota</taxon>
        <taxon>Clostridia</taxon>
        <taxon>Eubacteriales</taxon>
        <taxon>Clostridiaceae</taxon>
        <taxon>Clostridium</taxon>
    </lineage>
</organism>
<keyword evidence="1" id="KW-1133">Transmembrane helix</keyword>
<dbReference type="PATRIC" id="fig|1502.177.peg.3534"/>
<feature type="transmembrane region" description="Helical" evidence="1">
    <location>
        <begin position="6"/>
        <end position="24"/>
    </location>
</feature>
<gene>
    <name evidence="2" type="ORF">JFP838_pA0324</name>
</gene>
<name>A0A140GRT1_CLOPF</name>
<keyword evidence="2" id="KW-0614">Plasmid</keyword>
<dbReference type="RefSeq" id="WP_061429827.1">
    <property type="nucleotide sequence ID" value="NZ_CATNZX010000014.1"/>
</dbReference>
<reference evidence="2 3" key="1">
    <citation type="journal article" date="2016" name="PLoS ONE">
        <title>Plasmid Characterization and Chromosome Analysis of Two netF+ Clostridium perfringens Isolates Associated with Foal and Canine Necrotizing Enteritis.</title>
        <authorList>
            <person name="Mehdizadeh Gohari I."/>
            <person name="Kropinski A.M."/>
            <person name="Weese S.J."/>
            <person name="Parreira V.R."/>
            <person name="Whitehead A.E."/>
            <person name="Boerlin P."/>
            <person name="Prescott J.F."/>
        </authorList>
    </citation>
    <scope>NUCLEOTIDE SEQUENCE [LARGE SCALE GENOMIC DNA]</scope>
    <source>
        <strain evidence="2 3">JP838</strain>
        <plasmid evidence="3">Plasmid pJFP838A</plasmid>
    </source>
</reference>
<keyword evidence="1" id="KW-0472">Membrane</keyword>
<accession>A0A140GRT1</accession>
<dbReference type="AlphaFoldDB" id="A0A140GRT1"/>
<keyword evidence="1" id="KW-0812">Transmembrane</keyword>
<dbReference type="Proteomes" id="UP000070260">
    <property type="component" value="Plasmid pJFP838A"/>
</dbReference>
<evidence type="ECO:0000313" key="3">
    <source>
        <dbReference type="Proteomes" id="UP000070260"/>
    </source>
</evidence>